<feature type="domain" description="NF-X1-type" evidence="10">
    <location>
        <begin position="302"/>
        <end position="321"/>
    </location>
</feature>
<dbReference type="GO" id="GO:0000977">
    <property type="term" value="F:RNA polymerase II transcription regulatory region sequence-specific DNA binding"/>
    <property type="evidence" value="ECO:0007669"/>
    <property type="project" value="TreeGrafter"/>
</dbReference>
<dbReference type="OrthoDB" id="6512771at2759"/>
<dbReference type="Pfam" id="PF01422">
    <property type="entry name" value="zf-NF-X1"/>
    <property type="match status" value="7"/>
</dbReference>
<keyword evidence="9" id="KW-0539">Nucleus</keyword>
<keyword evidence="5" id="KW-0863">Zinc-finger</keyword>
<dbReference type="GO" id="GO:0000981">
    <property type="term" value="F:DNA-binding transcription factor activity, RNA polymerase II-specific"/>
    <property type="evidence" value="ECO:0007669"/>
    <property type="project" value="TreeGrafter"/>
</dbReference>
<feature type="domain" description="NF-X1-type" evidence="10">
    <location>
        <begin position="464"/>
        <end position="483"/>
    </location>
</feature>
<evidence type="ECO:0000256" key="4">
    <source>
        <dbReference type="ARBA" id="ARBA00022737"/>
    </source>
</evidence>
<dbReference type="CDD" id="cd06008">
    <property type="entry name" value="NF-X1-zinc-finger"/>
    <property type="match status" value="2"/>
</dbReference>
<evidence type="ECO:0000313" key="11">
    <source>
        <dbReference type="EMBL" id="RNF25961.1"/>
    </source>
</evidence>
<keyword evidence="4" id="KW-0677">Repeat</keyword>
<feature type="domain" description="NF-X1-type" evidence="10">
    <location>
        <begin position="186"/>
        <end position="205"/>
    </location>
</feature>
<comment type="caution">
    <text evidence="11">The sequence shown here is derived from an EMBL/GenBank/DDBJ whole genome shotgun (WGS) entry which is preliminary data.</text>
</comment>
<feature type="domain" description="NF-X1-type" evidence="10">
    <location>
        <begin position="240"/>
        <end position="259"/>
    </location>
</feature>
<name>A0A3R7PIW1_9TRYP</name>
<evidence type="ECO:0000313" key="12">
    <source>
        <dbReference type="Proteomes" id="UP000284403"/>
    </source>
</evidence>
<sequence>MEEEEEGTELARSLSERLKTGCYECAVCSEIIHLRAKLWSCSVCHGIVHLSCVRFWVRAQTEEREKQNAASGAALCVASQFRCPLCQSINPTAAVAEYTCFCGKVKDPIADPLLVPGSCGQMCERRRRDPRCGHPCTLMCHPGPCPPCPLTRLQSCYCGKTEKSVGCSSGVCGFECNEVCGKLLDCGSHHCTALCHEGPCPICTVLTTETCYCGATKRKRRCGENEPFSCHKVCARPLDCGNHTCPFECHKGPCQPCLRTPERQTFCPCGKVRLSQLPDPPRKSCLDPVPSCGLVCGAPLPCNHTCSLICHDTLVCPPCTEVITSRCACGSCDVAYPCFCRYLPPAEWKAAAVKLNIDETKVSLCYPPKCQKPCRKHLSCGRHICKEVCCSNEDHTCYQICTKRLPCGIHTCGQLCHKGPCPPCGVASYERLYCRCRRTWIEPPVPCGTKPPNCSHECVIPRPCGHPANHPCHIEDKCPDCVVLVEKRCASHNKVMSYFLPCYRQTISCGKKCGKLLGCCGKTCEKTCHGGACEHQCTHKFPMLK</sequence>
<feature type="domain" description="NF-X1-type" evidence="10">
    <location>
        <begin position="380"/>
        <end position="399"/>
    </location>
</feature>
<feature type="domain" description="NF-X1-type" evidence="10">
    <location>
        <begin position="520"/>
        <end position="539"/>
    </location>
</feature>
<dbReference type="SMART" id="SM00438">
    <property type="entry name" value="ZnF_NFX"/>
    <property type="match status" value="8"/>
</dbReference>
<dbReference type="Proteomes" id="UP000284403">
    <property type="component" value="Unassembled WGS sequence"/>
</dbReference>
<dbReference type="PANTHER" id="PTHR12360:SF12">
    <property type="entry name" value="TRANSCRIPTIONAL REPRESSOR NF-X1"/>
    <property type="match status" value="1"/>
</dbReference>
<feature type="domain" description="NF-X1-type" evidence="10">
    <location>
        <begin position="132"/>
        <end position="150"/>
    </location>
</feature>
<dbReference type="EMBL" id="MKKU01000063">
    <property type="protein sequence ID" value="RNF25961.1"/>
    <property type="molecule type" value="Genomic_DNA"/>
</dbReference>
<comment type="subcellular location">
    <subcellularLocation>
        <location evidence="1">Nucleus</location>
    </subcellularLocation>
</comment>
<evidence type="ECO:0000256" key="3">
    <source>
        <dbReference type="ARBA" id="ARBA00022723"/>
    </source>
</evidence>
<dbReference type="InterPro" id="IPR034078">
    <property type="entry name" value="NFX1_fam"/>
</dbReference>
<reference evidence="11 12" key="1">
    <citation type="journal article" date="2018" name="BMC Genomics">
        <title>Genomic comparison of Trypanosoma conorhini and Trypanosoma rangeli to Trypanosoma cruzi strains of high and low virulence.</title>
        <authorList>
            <person name="Bradwell K.R."/>
            <person name="Koparde V.N."/>
            <person name="Matveyev A.V."/>
            <person name="Serrano M.G."/>
            <person name="Alves J.M."/>
            <person name="Parikh H."/>
            <person name="Huang B."/>
            <person name="Lee V."/>
            <person name="Espinosa-Alvarez O."/>
            <person name="Ortiz P.A."/>
            <person name="Costa-Martins A.G."/>
            <person name="Teixeira M.M."/>
            <person name="Buck G.A."/>
        </authorList>
    </citation>
    <scope>NUCLEOTIDE SEQUENCE [LARGE SCALE GENOMIC DNA]</scope>
    <source>
        <strain evidence="11 12">025E</strain>
    </source>
</reference>
<evidence type="ECO:0000256" key="1">
    <source>
        <dbReference type="ARBA" id="ARBA00004123"/>
    </source>
</evidence>
<feature type="domain" description="NF-X1-type" evidence="10">
    <location>
        <begin position="407"/>
        <end position="426"/>
    </location>
</feature>
<keyword evidence="3" id="KW-0479">Metal-binding</keyword>
<gene>
    <name evidence="11" type="ORF">Tco025E_01829</name>
</gene>
<dbReference type="PROSITE" id="PS01359">
    <property type="entry name" value="ZF_PHD_1"/>
    <property type="match status" value="1"/>
</dbReference>
<dbReference type="InterPro" id="IPR019786">
    <property type="entry name" value="Zinc_finger_PHD-type_CS"/>
</dbReference>
<keyword evidence="12" id="KW-1185">Reference proteome</keyword>
<evidence type="ECO:0000256" key="6">
    <source>
        <dbReference type="ARBA" id="ARBA00022833"/>
    </source>
</evidence>
<dbReference type="AlphaFoldDB" id="A0A3R7PIW1"/>
<evidence type="ECO:0000256" key="7">
    <source>
        <dbReference type="ARBA" id="ARBA00023015"/>
    </source>
</evidence>
<evidence type="ECO:0000256" key="9">
    <source>
        <dbReference type="ARBA" id="ARBA00023242"/>
    </source>
</evidence>
<dbReference type="RefSeq" id="XP_029231167.1">
    <property type="nucleotide sequence ID" value="XM_029368765.1"/>
</dbReference>
<keyword evidence="8" id="KW-0804">Transcription</keyword>
<protein>
    <submittedName>
        <fullName evidence="11">Putative nuclear transcription factor</fullName>
    </submittedName>
</protein>
<dbReference type="GeneID" id="40315440"/>
<evidence type="ECO:0000256" key="8">
    <source>
        <dbReference type="ARBA" id="ARBA00023163"/>
    </source>
</evidence>
<comment type="similarity">
    <text evidence="2">Belongs to the NFX1 family.</text>
</comment>
<keyword evidence="7" id="KW-0805">Transcription regulation</keyword>
<dbReference type="GO" id="GO:0008270">
    <property type="term" value="F:zinc ion binding"/>
    <property type="evidence" value="ECO:0007669"/>
    <property type="project" value="UniProtKB-KW"/>
</dbReference>
<organism evidence="11 12">
    <name type="scientific">Trypanosoma conorhini</name>
    <dbReference type="NCBI Taxonomy" id="83891"/>
    <lineage>
        <taxon>Eukaryota</taxon>
        <taxon>Discoba</taxon>
        <taxon>Euglenozoa</taxon>
        <taxon>Kinetoplastea</taxon>
        <taxon>Metakinetoplastina</taxon>
        <taxon>Trypanosomatida</taxon>
        <taxon>Trypanosomatidae</taxon>
        <taxon>Trypanosoma</taxon>
    </lineage>
</organism>
<keyword evidence="6" id="KW-0862">Zinc</keyword>
<evidence type="ECO:0000259" key="10">
    <source>
        <dbReference type="SMART" id="SM00438"/>
    </source>
</evidence>
<dbReference type="GO" id="GO:0005634">
    <property type="term" value="C:nucleus"/>
    <property type="evidence" value="ECO:0007669"/>
    <property type="project" value="UniProtKB-SubCell"/>
</dbReference>
<evidence type="ECO:0000256" key="5">
    <source>
        <dbReference type="ARBA" id="ARBA00022771"/>
    </source>
</evidence>
<accession>A0A3R7PIW1</accession>
<dbReference type="PANTHER" id="PTHR12360">
    <property type="entry name" value="NUCLEAR TRANSCRIPTION FACTOR, X-BOX BINDING 1 NFX1"/>
    <property type="match status" value="1"/>
</dbReference>
<proteinExistence type="inferred from homology"/>
<dbReference type="InterPro" id="IPR000967">
    <property type="entry name" value="Znf_NFX1"/>
</dbReference>
<evidence type="ECO:0000256" key="2">
    <source>
        <dbReference type="ARBA" id="ARBA00007269"/>
    </source>
</evidence>